<dbReference type="eggNOG" id="ENOG502SH7B">
    <property type="taxonomic scope" value="Eukaryota"/>
</dbReference>
<keyword evidence="4" id="KW-1185">Reference proteome</keyword>
<dbReference type="AlphaFoldDB" id="S8AGM7"/>
<dbReference type="Proteomes" id="UP000015100">
    <property type="component" value="Unassembled WGS sequence"/>
</dbReference>
<keyword evidence="2" id="KW-1133">Transmembrane helix</keyword>
<evidence type="ECO:0000313" key="4">
    <source>
        <dbReference type="Proteomes" id="UP000015100"/>
    </source>
</evidence>
<dbReference type="HOGENOM" id="CLU_847358_0_0_1"/>
<comment type="caution">
    <text evidence="3">The sequence shown here is derived from an EMBL/GenBank/DDBJ whole genome shotgun (WGS) entry which is preliminary data.</text>
</comment>
<reference evidence="4" key="2">
    <citation type="submission" date="2013-04" db="EMBL/GenBank/DDBJ databases">
        <title>Genomic mechanisms accounting for the adaptation to parasitism in nematode-trapping fungi.</title>
        <authorList>
            <person name="Ahren D.G."/>
        </authorList>
    </citation>
    <scope>NUCLEOTIDE SEQUENCE [LARGE SCALE GENOMIC DNA]</scope>
    <source>
        <strain evidence="4">CBS 200.50</strain>
    </source>
</reference>
<dbReference type="EMBL" id="AQGS01000130">
    <property type="protein sequence ID" value="EPS42039.1"/>
    <property type="molecule type" value="Genomic_DNA"/>
</dbReference>
<feature type="region of interest" description="Disordered" evidence="1">
    <location>
        <begin position="264"/>
        <end position="292"/>
    </location>
</feature>
<sequence length="328" mass="36493">MPDTDMANITVTGIDTGHARTTQSWLLGKLLHDLNDKLDQEMEKEMRHMPPNSEKASNSMSTKEVELHRPEPHRPEPHRQRQWEALRISVFETIDDPHYTHGVPHRDFLCSSGRLSTAVEGREMGLPEERGSSVVLSQGNGSRHAILILGKRGVGLDLEILSRGTRTSKRSPLAWLLIVLLTANWIILLITASGLKLGTWYLLAIGAIGSMQNIVVAAAQRQPSALAEEEYPGAGISLIPVFFPGSMRVKGSDIEFWQNVRERHQAPDDDDEEDKANNVDGGDDAPKPENYVQPSQEKLLLDVLNSLVINSNANIRASFQKSRHSRID</sequence>
<evidence type="ECO:0000256" key="2">
    <source>
        <dbReference type="SAM" id="Phobius"/>
    </source>
</evidence>
<reference evidence="3 4" key="1">
    <citation type="journal article" date="2013" name="PLoS Genet.">
        <title>Genomic mechanisms accounting for the adaptation to parasitism in nematode-trapping fungi.</title>
        <authorList>
            <person name="Meerupati T."/>
            <person name="Andersson K.M."/>
            <person name="Friman E."/>
            <person name="Kumar D."/>
            <person name="Tunlid A."/>
            <person name="Ahren D."/>
        </authorList>
    </citation>
    <scope>NUCLEOTIDE SEQUENCE [LARGE SCALE GENOMIC DNA]</scope>
    <source>
        <strain evidence="3 4">CBS 200.50</strain>
    </source>
</reference>
<evidence type="ECO:0000256" key="1">
    <source>
        <dbReference type="SAM" id="MobiDB-lite"/>
    </source>
</evidence>
<organism evidence="3 4">
    <name type="scientific">Dactylellina haptotyla (strain CBS 200.50)</name>
    <name type="common">Nematode-trapping fungus</name>
    <name type="synonym">Monacrosporium haptotylum</name>
    <dbReference type="NCBI Taxonomy" id="1284197"/>
    <lineage>
        <taxon>Eukaryota</taxon>
        <taxon>Fungi</taxon>
        <taxon>Dikarya</taxon>
        <taxon>Ascomycota</taxon>
        <taxon>Pezizomycotina</taxon>
        <taxon>Orbiliomycetes</taxon>
        <taxon>Orbiliales</taxon>
        <taxon>Orbiliaceae</taxon>
        <taxon>Dactylellina</taxon>
    </lineage>
</organism>
<name>S8AGM7_DACHA</name>
<accession>S8AGM7</accession>
<feature type="transmembrane region" description="Helical" evidence="2">
    <location>
        <begin position="173"/>
        <end position="194"/>
    </location>
</feature>
<evidence type="ECO:0000313" key="3">
    <source>
        <dbReference type="EMBL" id="EPS42039.1"/>
    </source>
</evidence>
<protein>
    <submittedName>
        <fullName evidence="3">Uncharacterized protein</fullName>
    </submittedName>
</protein>
<dbReference type="OrthoDB" id="1937642at2759"/>
<proteinExistence type="predicted"/>
<feature type="region of interest" description="Disordered" evidence="1">
    <location>
        <begin position="44"/>
        <end position="63"/>
    </location>
</feature>
<gene>
    <name evidence="3" type="ORF">H072_4023</name>
</gene>
<dbReference type="STRING" id="1284197.S8AGM7"/>
<feature type="transmembrane region" description="Helical" evidence="2">
    <location>
        <begin position="200"/>
        <end position="219"/>
    </location>
</feature>
<keyword evidence="2" id="KW-0472">Membrane</keyword>
<keyword evidence="2" id="KW-0812">Transmembrane</keyword>